<dbReference type="InterPro" id="IPR052159">
    <property type="entry name" value="Competence_DNA_uptake"/>
</dbReference>
<dbReference type="PANTHER" id="PTHR30619">
    <property type="entry name" value="DNA INTERNALIZATION/COMPETENCE PROTEIN COMEC/REC2"/>
    <property type="match status" value="1"/>
</dbReference>
<feature type="transmembrane region" description="Helical" evidence="6">
    <location>
        <begin position="39"/>
        <end position="66"/>
    </location>
</feature>
<name>A0A447GGZ5_9MYCO</name>
<evidence type="ECO:0000256" key="2">
    <source>
        <dbReference type="ARBA" id="ARBA00022475"/>
    </source>
</evidence>
<dbReference type="NCBIfam" id="TIGR00360">
    <property type="entry name" value="ComEC_N-term"/>
    <property type="match status" value="1"/>
</dbReference>
<feature type="transmembrane region" description="Helical" evidence="6">
    <location>
        <begin position="254"/>
        <end position="276"/>
    </location>
</feature>
<gene>
    <name evidence="8" type="ORF">MB901379_03316</name>
</gene>
<evidence type="ECO:0000313" key="8">
    <source>
        <dbReference type="EMBL" id="VDM89735.1"/>
    </source>
</evidence>
<feature type="transmembrane region" description="Helical" evidence="6">
    <location>
        <begin position="384"/>
        <end position="402"/>
    </location>
</feature>
<feature type="transmembrane region" description="Helical" evidence="6">
    <location>
        <begin position="476"/>
        <end position="494"/>
    </location>
</feature>
<feature type="transmembrane region" description="Helical" evidence="6">
    <location>
        <begin position="283"/>
        <end position="299"/>
    </location>
</feature>
<organism evidence="8 9">
    <name type="scientific">Mycobacterium basiliense</name>
    <dbReference type="NCBI Taxonomy" id="2094119"/>
    <lineage>
        <taxon>Bacteria</taxon>
        <taxon>Bacillati</taxon>
        <taxon>Actinomycetota</taxon>
        <taxon>Actinomycetes</taxon>
        <taxon>Mycobacteriales</taxon>
        <taxon>Mycobacteriaceae</taxon>
        <taxon>Mycobacterium</taxon>
    </lineage>
</organism>
<dbReference type="Proteomes" id="UP000269998">
    <property type="component" value="Chromosome"/>
</dbReference>
<protein>
    <submittedName>
        <fullName evidence="8">ComEC/Rec2-related protein</fullName>
    </submittedName>
</protein>
<evidence type="ECO:0000256" key="5">
    <source>
        <dbReference type="ARBA" id="ARBA00023136"/>
    </source>
</evidence>
<dbReference type="KEGG" id="mbai:MB901379_03316"/>
<proteinExistence type="predicted"/>
<evidence type="ECO:0000256" key="6">
    <source>
        <dbReference type="SAM" id="Phobius"/>
    </source>
</evidence>
<feature type="transmembrane region" description="Helical" evidence="6">
    <location>
        <begin position="409"/>
        <end position="436"/>
    </location>
</feature>
<dbReference type="Pfam" id="PF03772">
    <property type="entry name" value="Competence"/>
    <property type="match status" value="1"/>
</dbReference>
<keyword evidence="4 6" id="KW-1133">Transmembrane helix</keyword>
<sequence>MSDAAAAGPGDPIVGVGPQLDVRLVPAALTSWIVTAVGIGWPIGATCAACCALLAIGAGVLSWLALSRPNRTDRLRAVSSGLVAIGVVGAGYGLAIALRAEASGSHPIGAAFGTSAPVTVTPSESPLSLGSGRLMFRANLQRLRDEELTGRVVVFARASEFGEVVVGRPIRFTARITRPARRDLTVAVLNAVGRPTPGRAGVVQRAAHTVRGRFAQAACEALPVDQAAMLPALVLGDTSMVSTVTSREFRTAGMTHLTAVSGANVTMVCAAVLLVARWLGPRVAVALAGVALLAFVIVVQPTASVLRAAVMGAIALAAMLTSRRRQAIPALSATVLVLMVAAPQLAVDVGFALSVVATAALIVIAPGWSVRLVGRGWPKPLADALAVATAAQLVTAPLVAAISGRFSLVAVVANLAVAATIVPITVLGSAAAALVVPWPAGAQLLIRGTGPELWWVLRIARWASEVPAATIPVPTGPAGLIIVGGVTMLVVALWRFRWFALPMRAALVTAAGCLLAWSLAGLVGRP</sequence>
<keyword evidence="5 6" id="KW-0472">Membrane</keyword>
<feature type="domain" description="ComEC/Rec2-related protein" evidence="7">
    <location>
        <begin position="233"/>
        <end position="497"/>
    </location>
</feature>
<keyword evidence="9" id="KW-1185">Reference proteome</keyword>
<dbReference type="AlphaFoldDB" id="A0A447GGZ5"/>
<feature type="transmembrane region" description="Helical" evidence="6">
    <location>
        <begin position="334"/>
        <end position="364"/>
    </location>
</feature>
<dbReference type="InterPro" id="IPR004477">
    <property type="entry name" value="ComEC_N"/>
</dbReference>
<evidence type="ECO:0000256" key="1">
    <source>
        <dbReference type="ARBA" id="ARBA00004651"/>
    </source>
</evidence>
<evidence type="ECO:0000256" key="3">
    <source>
        <dbReference type="ARBA" id="ARBA00022692"/>
    </source>
</evidence>
<keyword evidence="2" id="KW-1003">Cell membrane</keyword>
<dbReference type="PANTHER" id="PTHR30619:SF7">
    <property type="entry name" value="BETA-LACTAMASE DOMAIN PROTEIN"/>
    <property type="match status" value="1"/>
</dbReference>
<evidence type="ECO:0000313" key="9">
    <source>
        <dbReference type="Proteomes" id="UP000269998"/>
    </source>
</evidence>
<feature type="transmembrane region" description="Helical" evidence="6">
    <location>
        <begin position="506"/>
        <end position="524"/>
    </location>
</feature>
<evidence type="ECO:0000256" key="4">
    <source>
        <dbReference type="ARBA" id="ARBA00022989"/>
    </source>
</evidence>
<dbReference type="GO" id="GO:0005886">
    <property type="term" value="C:plasma membrane"/>
    <property type="evidence" value="ECO:0007669"/>
    <property type="project" value="UniProtKB-SubCell"/>
</dbReference>
<dbReference type="EMBL" id="LR130759">
    <property type="protein sequence ID" value="VDM89735.1"/>
    <property type="molecule type" value="Genomic_DNA"/>
</dbReference>
<evidence type="ECO:0000259" key="7">
    <source>
        <dbReference type="Pfam" id="PF03772"/>
    </source>
</evidence>
<reference evidence="9" key="1">
    <citation type="submission" date="2018-02" db="EMBL/GenBank/DDBJ databases">
        <authorList>
            <person name="Seth-Smith MB H."/>
            <person name="Seth-Smith H."/>
        </authorList>
    </citation>
    <scope>NUCLEOTIDE SEQUENCE [LARGE SCALE GENOMIC DNA]</scope>
</reference>
<comment type="subcellular location">
    <subcellularLocation>
        <location evidence="1">Cell membrane</location>
        <topology evidence="1">Multi-pass membrane protein</topology>
    </subcellularLocation>
</comment>
<feature type="transmembrane region" description="Helical" evidence="6">
    <location>
        <begin position="78"/>
        <end position="98"/>
    </location>
</feature>
<keyword evidence="3 6" id="KW-0812">Transmembrane</keyword>
<accession>A0A447GGZ5</accession>